<dbReference type="InterPro" id="IPR022121">
    <property type="entry name" value="Peptidase_M73_camelysin"/>
</dbReference>
<protein>
    <submittedName>
        <fullName evidence="1">SipW-cognate class signal peptide</fullName>
    </submittedName>
</protein>
<dbReference type="AlphaFoldDB" id="A0A1I3XWG0"/>
<evidence type="ECO:0000313" key="2">
    <source>
        <dbReference type="Proteomes" id="UP000198915"/>
    </source>
</evidence>
<keyword evidence="2" id="KW-1185">Reference proteome</keyword>
<accession>A0A1I3XWG0</accession>
<dbReference type="NCBIfam" id="TIGR04088">
    <property type="entry name" value="cognate_SipW"/>
    <property type="match status" value="1"/>
</dbReference>
<reference evidence="2" key="1">
    <citation type="submission" date="2016-10" db="EMBL/GenBank/DDBJ databases">
        <authorList>
            <person name="Varghese N."/>
            <person name="Submissions S."/>
        </authorList>
    </citation>
    <scope>NUCLEOTIDE SEQUENCE [LARGE SCALE GENOMIC DNA]</scope>
    <source>
        <strain evidence="2">OK042</strain>
    </source>
</reference>
<name>A0A1I3XWG0_9BACL</name>
<dbReference type="InterPro" id="IPR023833">
    <property type="entry name" value="Signal_pept_SipW-depend-type"/>
</dbReference>
<dbReference type="RefSeq" id="WP_092270787.1">
    <property type="nucleotide sequence ID" value="NZ_CP176856.1"/>
</dbReference>
<dbReference type="EMBL" id="FORT01000010">
    <property type="protein sequence ID" value="SFK23870.1"/>
    <property type="molecule type" value="Genomic_DNA"/>
</dbReference>
<dbReference type="Gene3D" id="2.60.40.10">
    <property type="entry name" value="Immunoglobulins"/>
    <property type="match status" value="1"/>
</dbReference>
<dbReference type="GeneID" id="301128560"/>
<evidence type="ECO:0000313" key="1">
    <source>
        <dbReference type="EMBL" id="SFK23870.1"/>
    </source>
</evidence>
<dbReference type="STRING" id="1884381.SAMN05518846_110113"/>
<dbReference type="Proteomes" id="UP000198915">
    <property type="component" value="Unassembled WGS sequence"/>
</dbReference>
<dbReference type="Pfam" id="PF12389">
    <property type="entry name" value="Peptidase_M73"/>
    <property type="match status" value="1"/>
</dbReference>
<gene>
    <name evidence="1" type="ORF">SAMN05518846_110113</name>
</gene>
<sequence length="165" mass="16938">MSLKKQFAVTLASVGLGAALIGGGTFALFTSEAQNTGNTFAAGSVEVSLDKPDGTTYFNVENIAPGDSETKTVTVKNSGTLELRYDLGVDLTGDLAAAPNGLTVKVTDKNGNEIAPGPDGNRVLAAGASEELKVTYTLPKEAGNEYQGKAATLGLQVLAEQTKNN</sequence>
<organism evidence="1 2">
    <name type="scientific">Brevibacillus centrosporus</name>
    <dbReference type="NCBI Taxonomy" id="54910"/>
    <lineage>
        <taxon>Bacteria</taxon>
        <taxon>Bacillati</taxon>
        <taxon>Bacillota</taxon>
        <taxon>Bacilli</taxon>
        <taxon>Bacillales</taxon>
        <taxon>Paenibacillaceae</taxon>
        <taxon>Brevibacillus</taxon>
    </lineage>
</organism>
<dbReference type="InterPro" id="IPR013783">
    <property type="entry name" value="Ig-like_fold"/>
</dbReference>
<proteinExistence type="predicted"/>